<reference evidence="1 3" key="1">
    <citation type="journal article" date="2011" name="Nature">
        <title>The Medicago genome provides insight into the evolution of rhizobial symbioses.</title>
        <authorList>
            <person name="Young N.D."/>
            <person name="Debelle F."/>
            <person name="Oldroyd G.E."/>
            <person name="Geurts R."/>
            <person name="Cannon S.B."/>
            <person name="Udvardi M.K."/>
            <person name="Benedito V.A."/>
            <person name="Mayer K.F."/>
            <person name="Gouzy J."/>
            <person name="Schoof H."/>
            <person name="Van de Peer Y."/>
            <person name="Proost S."/>
            <person name="Cook D.R."/>
            <person name="Meyers B.C."/>
            <person name="Spannagl M."/>
            <person name="Cheung F."/>
            <person name="De Mita S."/>
            <person name="Krishnakumar V."/>
            <person name="Gundlach H."/>
            <person name="Zhou S."/>
            <person name="Mudge J."/>
            <person name="Bharti A.K."/>
            <person name="Murray J.D."/>
            <person name="Naoumkina M.A."/>
            <person name="Rosen B."/>
            <person name="Silverstein K.A."/>
            <person name="Tang H."/>
            <person name="Rombauts S."/>
            <person name="Zhao P.X."/>
            <person name="Zhou P."/>
            <person name="Barbe V."/>
            <person name="Bardou P."/>
            <person name="Bechner M."/>
            <person name="Bellec A."/>
            <person name="Berger A."/>
            <person name="Berges H."/>
            <person name="Bidwell S."/>
            <person name="Bisseling T."/>
            <person name="Choisne N."/>
            <person name="Couloux A."/>
            <person name="Denny R."/>
            <person name="Deshpande S."/>
            <person name="Dai X."/>
            <person name="Doyle J.J."/>
            <person name="Dudez A.M."/>
            <person name="Farmer A.D."/>
            <person name="Fouteau S."/>
            <person name="Franken C."/>
            <person name="Gibelin C."/>
            <person name="Gish J."/>
            <person name="Goldstein S."/>
            <person name="Gonzalez A.J."/>
            <person name="Green P.J."/>
            <person name="Hallab A."/>
            <person name="Hartog M."/>
            <person name="Hua A."/>
            <person name="Humphray S.J."/>
            <person name="Jeong D.H."/>
            <person name="Jing Y."/>
            <person name="Jocker A."/>
            <person name="Kenton S.M."/>
            <person name="Kim D.J."/>
            <person name="Klee K."/>
            <person name="Lai H."/>
            <person name="Lang C."/>
            <person name="Lin S."/>
            <person name="Macmil S.L."/>
            <person name="Magdelenat G."/>
            <person name="Matthews L."/>
            <person name="McCorrison J."/>
            <person name="Monaghan E.L."/>
            <person name="Mun J.H."/>
            <person name="Najar F.Z."/>
            <person name="Nicholson C."/>
            <person name="Noirot C."/>
            <person name="O'Bleness M."/>
            <person name="Paule C.R."/>
            <person name="Poulain J."/>
            <person name="Prion F."/>
            <person name="Qin B."/>
            <person name="Qu C."/>
            <person name="Retzel E.F."/>
            <person name="Riddle C."/>
            <person name="Sallet E."/>
            <person name="Samain S."/>
            <person name="Samson N."/>
            <person name="Sanders I."/>
            <person name="Saurat O."/>
            <person name="Scarpelli C."/>
            <person name="Schiex T."/>
            <person name="Segurens B."/>
            <person name="Severin A.J."/>
            <person name="Sherrier D.J."/>
            <person name="Shi R."/>
            <person name="Sims S."/>
            <person name="Singer S.R."/>
            <person name="Sinharoy S."/>
            <person name="Sterck L."/>
            <person name="Viollet A."/>
            <person name="Wang B.B."/>
            <person name="Wang K."/>
            <person name="Wang M."/>
            <person name="Wang X."/>
            <person name="Warfsmann J."/>
            <person name="Weissenbach J."/>
            <person name="White D.D."/>
            <person name="White J.D."/>
            <person name="Wiley G.B."/>
            <person name="Wincker P."/>
            <person name="Xing Y."/>
            <person name="Yang L."/>
            <person name="Yao Z."/>
            <person name="Ying F."/>
            <person name="Zhai J."/>
            <person name="Zhou L."/>
            <person name="Zuber A."/>
            <person name="Denarie J."/>
            <person name="Dixon R.A."/>
            <person name="May G.D."/>
            <person name="Schwartz D.C."/>
            <person name="Rogers J."/>
            <person name="Quetier F."/>
            <person name="Town C.D."/>
            <person name="Roe B.A."/>
        </authorList>
    </citation>
    <scope>NUCLEOTIDE SEQUENCE [LARGE SCALE GENOMIC DNA]</scope>
    <source>
        <strain evidence="1">A17</strain>
        <strain evidence="2 3">cv. Jemalong A17</strain>
    </source>
</reference>
<evidence type="ECO:0000313" key="3">
    <source>
        <dbReference type="Proteomes" id="UP000002051"/>
    </source>
</evidence>
<dbReference type="AlphaFoldDB" id="A0A072VSU4"/>
<dbReference type="Proteomes" id="UP000002051">
    <property type="component" value="Unassembled WGS sequence"/>
</dbReference>
<accession>A0A072VSU4</accession>
<name>A0A072VSU4_MEDTR</name>
<dbReference type="EnsemblPlants" id="KEH44493">
    <property type="protein sequence ID" value="KEH44493"/>
    <property type="gene ID" value="MTR_1g115465"/>
</dbReference>
<evidence type="ECO:0000313" key="1">
    <source>
        <dbReference type="EMBL" id="KEH44493.1"/>
    </source>
</evidence>
<reference evidence="1 3" key="2">
    <citation type="journal article" date="2014" name="BMC Genomics">
        <title>An improved genome release (version Mt4.0) for the model legume Medicago truncatula.</title>
        <authorList>
            <person name="Tang H."/>
            <person name="Krishnakumar V."/>
            <person name="Bidwell S."/>
            <person name="Rosen B."/>
            <person name="Chan A."/>
            <person name="Zhou S."/>
            <person name="Gentzbittel L."/>
            <person name="Childs K.L."/>
            <person name="Yandell M."/>
            <person name="Gundlach H."/>
            <person name="Mayer K.F."/>
            <person name="Schwartz D.C."/>
            <person name="Town C.D."/>
        </authorList>
    </citation>
    <scope>GENOME REANNOTATION</scope>
    <source>
        <strain evidence="1">A17</strain>
        <strain evidence="2 3">cv. Jemalong A17</strain>
    </source>
</reference>
<dbReference type="EMBL" id="CM001217">
    <property type="protein sequence ID" value="KEH44493.1"/>
    <property type="molecule type" value="Genomic_DNA"/>
</dbReference>
<evidence type="ECO:0000313" key="2">
    <source>
        <dbReference type="EnsemblPlants" id="KEH44493"/>
    </source>
</evidence>
<organism evidence="1 3">
    <name type="scientific">Medicago truncatula</name>
    <name type="common">Barrel medic</name>
    <name type="synonym">Medicago tribuloides</name>
    <dbReference type="NCBI Taxonomy" id="3880"/>
    <lineage>
        <taxon>Eukaryota</taxon>
        <taxon>Viridiplantae</taxon>
        <taxon>Streptophyta</taxon>
        <taxon>Embryophyta</taxon>
        <taxon>Tracheophyta</taxon>
        <taxon>Spermatophyta</taxon>
        <taxon>Magnoliopsida</taxon>
        <taxon>eudicotyledons</taxon>
        <taxon>Gunneridae</taxon>
        <taxon>Pentapetalae</taxon>
        <taxon>rosids</taxon>
        <taxon>fabids</taxon>
        <taxon>Fabales</taxon>
        <taxon>Fabaceae</taxon>
        <taxon>Papilionoideae</taxon>
        <taxon>50 kb inversion clade</taxon>
        <taxon>NPAAA clade</taxon>
        <taxon>Hologalegina</taxon>
        <taxon>IRL clade</taxon>
        <taxon>Trifolieae</taxon>
        <taxon>Medicago</taxon>
    </lineage>
</organism>
<protein>
    <submittedName>
        <fullName evidence="1 2">Uncharacterized protein</fullName>
    </submittedName>
</protein>
<reference evidence="2" key="3">
    <citation type="submission" date="2015-04" db="UniProtKB">
        <authorList>
            <consortium name="EnsemblPlants"/>
        </authorList>
    </citation>
    <scope>IDENTIFICATION</scope>
    <source>
        <strain evidence="2">cv. Jemalong A17</strain>
    </source>
</reference>
<gene>
    <name evidence="1" type="ordered locus">MTR_1g115465</name>
</gene>
<dbReference type="HOGENOM" id="CLU_2889112_0_0_1"/>
<sequence length="63" mass="7170">MSTNSWSFTTVAKGKVDMWRRISTTGFDVSAKRTFSFFVSMISVMVNLDLEEEGIVTHFNTID</sequence>
<proteinExistence type="predicted"/>
<keyword evidence="3" id="KW-1185">Reference proteome</keyword>